<evidence type="ECO:0000256" key="3">
    <source>
        <dbReference type="ARBA" id="ARBA00022946"/>
    </source>
</evidence>
<organism evidence="9">
    <name type="scientific">Xenopus tropicalis</name>
    <name type="common">Western clawed frog</name>
    <name type="synonym">Silurana tropicalis</name>
    <dbReference type="NCBI Taxonomy" id="8364"/>
    <lineage>
        <taxon>Eukaryota</taxon>
        <taxon>Metazoa</taxon>
        <taxon>Chordata</taxon>
        <taxon>Craniata</taxon>
        <taxon>Vertebrata</taxon>
        <taxon>Euteleostomi</taxon>
        <taxon>Amphibia</taxon>
        <taxon>Batrachia</taxon>
        <taxon>Anura</taxon>
        <taxon>Pipoidea</taxon>
        <taxon>Pipidae</taxon>
        <taxon>Xenopodinae</taxon>
        <taxon>Xenopus</taxon>
        <taxon>Silurana</taxon>
    </lineage>
</organism>
<dbReference type="GeneTree" id="ENSGT00390000010866"/>
<accession>A0A6I8S1K5</accession>
<dbReference type="PROSITE" id="PS00828">
    <property type="entry name" value="RIBOSOMAL_L36"/>
    <property type="match status" value="1"/>
</dbReference>
<dbReference type="AlphaFoldDB" id="A0A6I8S1K5"/>
<reference evidence="9" key="1">
    <citation type="journal article" date="2010" name="Science">
        <title>The genome of the Western clawed frog Xenopus tropicalis.</title>
        <authorList>
            <person name="Hellsten U."/>
            <person name="Harland R.M."/>
            <person name="Gilchrist M.J."/>
            <person name="Hendrix D."/>
            <person name="Jurka J."/>
            <person name="Kapitonov V."/>
            <person name="Ovcharenko I."/>
            <person name="Putnam N.H."/>
            <person name="Shu S."/>
            <person name="Taher L."/>
            <person name="Blitz I.L."/>
            <person name="Blumberg B."/>
            <person name="Dichmann D.S."/>
            <person name="Dubchak I."/>
            <person name="Amaya E."/>
            <person name="Detter J.C."/>
            <person name="Fletcher R."/>
            <person name="Gerhard D.S."/>
            <person name="Goodstein D."/>
            <person name="Graves T."/>
            <person name="Grigoriev I.V."/>
            <person name="Grimwood J."/>
            <person name="Kawashima T."/>
            <person name="Lindquist E."/>
            <person name="Lucas S.M."/>
            <person name="Mead P.E."/>
            <person name="Mitros T."/>
            <person name="Ogino H."/>
            <person name="Ohta Y."/>
            <person name="Poliakov A.V."/>
            <person name="Pollet N."/>
            <person name="Robert J."/>
            <person name="Salamov A."/>
            <person name="Sater A.K."/>
            <person name="Schmutz J."/>
            <person name="Terry A."/>
            <person name="Vize P.D."/>
            <person name="Warren W.C."/>
            <person name="Wells D."/>
            <person name="Wills A."/>
            <person name="Wilson R.K."/>
            <person name="Zimmerman L.B."/>
            <person name="Zorn A.M."/>
            <person name="Grainger R."/>
            <person name="Grammer T."/>
            <person name="Khokha M.K."/>
            <person name="Richardson P.M."/>
            <person name="Rokhsar D.S."/>
        </authorList>
    </citation>
    <scope>NUCLEOTIDE SEQUENCE [LARGE SCALE GENOMIC DNA]</scope>
    <source>
        <strain evidence="9">Nigerian</strain>
    </source>
</reference>
<feature type="transmembrane region" description="Helical" evidence="8">
    <location>
        <begin position="24"/>
        <end position="47"/>
    </location>
</feature>
<dbReference type="PANTHER" id="PTHR46909">
    <property type="entry name" value="39S RIBOSOMAL PROTEIN L36, MITOCHONDRIAL"/>
    <property type="match status" value="1"/>
</dbReference>
<evidence type="ECO:0000256" key="4">
    <source>
        <dbReference type="ARBA" id="ARBA00022980"/>
    </source>
</evidence>
<dbReference type="InterPro" id="IPR000473">
    <property type="entry name" value="Ribosomal_bL36"/>
</dbReference>
<evidence type="ECO:0000256" key="6">
    <source>
        <dbReference type="ARBA" id="ARBA00023274"/>
    </source>
</evidence>
<keyword evidence="8" id="KW-0472">Membrane</keyword>
<dbReference type="Ensembl" id="ENSXETT00000090390">
    <property type="protein sequence ID" value="ENSXETP00000091677"/>
    <property type="gene ID" value="ENSXETG00000040435"/>
</dbReference>
<sequence length="143" mass="16567">MDFVSHANIFNYTFLYFLLLRVPLYSSLIYIYMLFFSSPGTMASLLLRRVLLSIARPVSLFGQHSSIRTIMDAFTQPMIHRSISGFKSSPFLADRHLPLVQQTSGMKTKSALKKRCKDCYFVIRRGRLFVYCKTNGKHKQRQG</sequence>
<dbReference type="GO" id="GO:0006412">
    <property type="term" value="P:translation"/>
    <property type="evidence" value="ECO:0007669"/>
    <property type="project" value="InterPro"/>
</dbReference>
<keyword evidence="6 7" id="KW-0687">Ribonucleoprotein</keyword>
<evidence type="ECO:0000256" key="5">
    <source>
        <dbReference type="ARBA" id="ARBA00023128"/>
    </source>
</evidence>
<keyword evidence="4 7" id="KW-0689">Ribosomal protein</keyword>
<dbReference type="GO" id="GO:0003735">
    <property type="term" value="F:structural constituent of ribosome"/>
    <property type="evidence" value="ECO:0007669"/>
    <property type="project" value="InterPro"/>
</dbReference>
<dbReference type="Pfam" id="PF00444">
    <property type="entry name" value="Ribosomal_L36"/>
    <property type="match status" value="1"/>
</dbReference>
<reference evidence="9" key="2">
    <citation type="submission" date="2020-05" db="UniProtKB">
        <authorList>
            <consortium name="Ensembl"/>
        </authorList>
    </citation>
    <scope>IDENTIFICATION</scope>
</reference>
<evidence type="ECO:0000256" key="8">
    <source>
        <dbReference type="SAM" id="Phobius"/>
    </source>
</evidence>
<evidence type="ECO:0000256" key="2">
    <source>
        <dbReference type="ARBA" id="ARBA00007645"/>
    </source>
</evidence>
<dbReference type="HAMAP" id="MF_00251">
    <property type="entry name" value="Ribosomal_bL36"/>
    <property type="match status" value="1"/>
</dbReference>
<keyword evidence="8" id="KW-0812">Transmembrane</keyword>
<dbReference type="GO" id="GO:1990904">
    <property type="term" value="C:ribonucleoprotein complex"/>
    <property type="evidence" value="ECO:0007669"/>
    <property type="project" value="UniProtKB-KW"/>
</dbReference>
<dbReference type="PANTHER" id="PTHR46909:SF1">
    <property type="entry name" value="LARGE RIBOSOMAL SUBUNIT PROTEIN BL36M"/>
    <property type="match status" value="1"/>
</dbReference>
<dbReference type="NCBIfam" id="TIGR01022">
    <property type="entry name" value="rpmJ_bact"/>
    <property type="match status" value="1"/>
</dbReference>
<evidence type="ECO:0000256" key="7">
    <source>
        <dbReference type="RuleBase" id="RU000570"/>
    </source>
</evidence>
<dbReference type="InterPro" id="IPR035977">
    <property type="entry name" value="Ribosomal_bL36_sp"/>
</dbReference>
<evidence type="ECO:0000256" key="1">
    <source>
        <dbReference type="ARBA" id="ARBA00004173"/>
    </source>
</evidence>
<dbReference type="SUPFAM" id="SSF57840">
    <property type="entry name" value="Ribosomal protein L36"/>
    <property type="match status" value="1"/>
</dbReference>
<dbReference type="GO" id="GO:0005739">
    <property type="term" value="C:mitochondrion"/>
    <property type="evidence" value="ECO:0007669"/>
    <property type="project" value="UniProtKB-SubCell"/>
</dbReference>
<keyword evidence="5" id="KW-0496">Mitochondrion</keyword>
<comment type="subcellular location">
    <subcellularLocation>
        <location evidence="1">Mitochondrion</location>
    </subcellularLocation>
</comment>
<dbReference type="InterPro" id="IPR052143">
    <property type="entry name" value="Mitoribosomal_bL36m"/>
</dbReference>
<dbReference type="GO" id="GO:0005840">
    <property type="term" value="C:ribosome"/>
    <property type="evidence" value="ECO:0007669"/>
    <property type="project" value="UniProtKB-KW"/>
</dbReference>
<dbReference type="InParanoid" id="A0A6I8S1K5"/>
<proteinExistence type="inferred from homology"/>
<name>A0A6I8S1K5_XENTR</name>
<comment type="similarity">
    <text evidence="2 7">Belongs to the bacterial ribosomal protein bL36 family.</text>
</comment>
<protein>
    <recommendedName>
        <fullName evidence="7">Ribosomal protein</fullName>
    </recommendedName>
</protein>
<dbReference type="Bgee" id="ENSXETG00000040435">
    <property type="expression patterns" value="Expressed in skeletal muscle tissue and 13 other cell types or tissues"/>
</dbReference>
<evidence type="ECO:0000313" key="9">
    <source>
        <dbReference type="Ensembl" id="ENSXETP00000091677"/>
    </source>
</evidence>
<keyword evidence="8" id="KW-1133">Transmembrane helix</keyword>
<keyword evidence="3" id="KW-0809">Transit peptide</keyword>